<dbReference type="AlphaFoldDB" id="A0A1X7BYM4"/>
<organism evidence="2 3">
    <name type="scientific">Roseovarius aestuarii</name>
    <dbReference type="NCBI Taxonomy" id="475083"/>
    <lineage>
        <taxon>Bacteria</taxon>
        <taxon>Pseudomonadati</taxon>
        <taxon>Pseudomonadota</taxon>
        <taxon>Alphaproteobacteria</taxon>
        <taxon>Rhodobacterales</taxon>
        <taxon>Roseobacteraceae</taxon>
        <taxon>Roseovarius</taxon>
    </lineage>
</organism>
<dbReference type="Proteomes" id="UP000193224">
    <property type="component" value="Unassembled WGS sequence"/>
</dbReference>
<keyword evidence="3" id="KW-1185">Reference proteome</keyword>
<evidence type="ECO:0000256" key="1">
    <source>
        <dbReference type="SAM" id="MobiDB-lite"/>
    </source>
</evidence>
<evidence type="ECO:0000313" key="3">
    <source>
        <dbReference type="Proteomes" id="UP000193224"/>
    </source>
</evidence>
<dbReference type="RefSeq" id="WP_085802595.1">
    <property type="nucleotide sequence ID" value="NZ_FWXB01000039.1"/>
</dbReference>
<dbReference type="OrthoDB" id="7211084at2"/>
<feature type="region of interest" description="Disordered" evidence="1">
    <location>
        <begin position="138"/>
        <end position="163"/>
    </location>
</feature>
<gene>
    <name evidence="2" type="ORF">ROA7745_04578</name>
</gene>
<sequence length="250" mass="28093">MKKYPWLKFYTSDWLADPGLRMCSSAARGLWIDMVCIMHDAKPYGHLLIAESVPTDAQLSSIVGIPVEELQSLLSELEKSKVFSKKRSSVIYSRKLVRMQEKVVKARKNGIKGGNPKLEKDIEIEEKKDSRLTREVNLGVKPQNPEPRIQKQSEADASAGNASRHSKSVLFDTGVTYLVSKGIDEQRARSFIGKLRKTHSDLEVLASIEACKDKGAVDPIPYIEAILNEKRPEIVKPEIWDRLQHGGSIQ</sequence>
<dbReference type="EMBL" id="FWXB01000039">
    <property type="protein sequence ID" value="SMC14708.1"/>
    <property type="molecule type" value="Genomic_DNA"/>
</dbReference>
<evidence type="ECO:0008006" key="4">
    <source>
        <dbReference type="Google" id="ProtNLM"/>
    </source>
</evidence>
<proteinExistence type="predicted"/>
<accession>A0A1X7BYM4</accession>
<protein>
    <recommendedName>
        <fullName evidence="4">Phage replisome organiser N-terminal domain-containing protein</fullName>
    </recommendedName>
</protein>
<name>A0A1X7BYM4_9RHOB</name>
<reference evidence="2 3" key="1">
    <citation type="submission" date="2017-03" db="EMBL/GenBank/DDBJ databases">
        <authorList>
            <person name="Afonso C.L."/>
            <person name="Miller P.J."/>
            <person name="Scott M.A."/>
            <person name="Spackman E."/>
            <person name="Goraichik I."/>
            <person name="Dimitrov K.M."/>
            <person name="Suarez D.L."/>
            <person name="Swayne D.E."/>
        </authorList>
    </citation>
    <scope>NUCLEOTIDE SEQUENCE [LARGE SCALE GENOMIC DNA]</scope>
    <source>
        <strain evidence="2 3">CECT 7745</strain>
    </source>
</reference>
<evidence type="ECO:0000313" key="2">
    <source>
        <dbReference type="EMBL" id="SMC14708.1"/>
    </source>
</evidence>